<dbReference type="EMBL" id="JABDHM010000004">
    <property type="protein sequence ID" value="KAF5225983.1"/>
    <property type="molecule type" value="Genomic_DNA"/>
</dbReference>
<sequence length="295" mass="32280">MMEGFYGVEVASGQQVKPKIPEEHALRLTQLALPANASAAISLIVSFQGKQFTIATLDPKKNLFQMSTDLVFTEPTTLTATGAGCVHVTGYIQPVGNDMDSFDGQDLSDDMDEDDDDNDDEDVAQRKRKTANAAHADDDELDGDDDDDEEDEEEDEEDDDDDEEVDDDEEEYEQPTKTRNGRTAAHPDDDDEEDEEDDDDDEEVDDDEEEYEQPTKIQRTEQAGFRGGNRGGFHGGRGGDRGGFRGGRGGDRGGFRGGRGGDRGGFRGARGGDRGGFQVDAAVIVVGRLPSWTRR</sequence>
<feature type="compositionally biased region" description="Acidic residues" evidence="1">
    <location>
        <begin position="137"/>
        <end position="173"/>
    </location>
</feature>
<dbReference type="Pfam" id="PF17800">
    <property type="entry name" value="NPL"/>
    <property type="match status" value="1"/>
</dbReference>
<feature type="domain" description="Nucleoplasmin-like" evidence="2">
    <location>
        <begin position="5"/>
        <end position="92"/>
    </location>
</feature>
<feature type="region of interest" description="Disordered" evidence="1">
    <location>
        <begin position="97"/>
        <end position="280"/>
    </location>
</feature>
<feature type="compositionally biased region" description="Acidic residues" evidence="1">
    <location>
        <begin position="188"/>
        <end position="212"/>
    </location>
</feature>
<evidence type="ECO:0000313" key="3">
    <source>
        <dbReference type="EMBL" id="KAF5225983.1"/>
    </source>
</evidence>
<dbReference type="FunFam" id="2.60.120.340:FF:000009">
    <property type="entry name" value="Nucleolar RNA-binding protein, truncated"/>
    <property type="match status" value="1"/>
</dbReference>
<dbReference type="InterPro" id="IPR041232">
    <property type="entry name" value="NPL"/>
</dbReference>
<feature type="compositionally biased region" description="Acidic residues" evidence="1">
    <location>
        <begin position="100"/>
        <end position="122"/>
    </location>
</feature>
<feature type="compositionally biased region" description="Gly residues" evidence="1">
    <location>
        <begin position="225"/>
        <end position="236"/>
    </location>
</feature>
<proteinExistence type="predicted"/>
<accession>A0A7J6YHM2</accession>
<dbReference type="AlphaFoldDB" id="A0A7J6YHM2"/>
<dbReference type="Gene3D" id="2.60.120.340">
    <property type="entry name" value="Nucleoplasmin core domain"/>
    <property type="match status" value="1"/>
</dbReference>
<comment type="caution">
    <text evidence="3">The sequence shown here is derived from an EMBL/GenBank/DDBJ whole genome shotgun (WGS) entry which is preliminary data.</text>
</comment>
<evidence type="ECO:0000313" key="4">
    <source>
        <dbReference type="Proteomes" id="UP000583944"/>
    </source>
</evidence>
<organism evidence="3 4">
    <name type="scientific">Trypanosoma cruzi</name>
    <dbReference type="NCBI Taxonomy" id="5693"/>
    <lineage>
        <taxon>Eukaryota</taxon>
        <taxon>Discoba</taxon>
        <taxon>Euglenozoa</taxon>
        <taxon>Kinetoplastea</taxon>
        <taxon>Metakinetoplastina</taxon>
        <taxon>Trypanosomatida</taxon>
        <taxon>Trypanosomatidae</taxon>
        <taxon>Trypanosoma</taxon>
        <taxon>Schizotrypanum</taxon>
    </lineage>
</organism>
<protein>
    <recommendedName>
        <fullName evidence="2">Nucleoplasmin-like domain-containing protein</fullName>
    </recommendedName>
</protein>
<dbReference type="VEuPathDB" id="TriTrypDB:BCY84_12575"/>
<dbReference type="Proteomes" id="UP000583944">
    <property type="component" value="Unassembled WGS sequence"/>
</dbReference>
<evidence type="ECO:0000256" key="1">
    <source>
        <dbReference type="SAM" id="MobiDB-lite"/>
    </source>
</evidence>
<evidence type="ECO:0000259" key="2">
    <source>
        <dbReference type="Pfam" id="PF17800"/>
    </source>
</evidence>
<gene>
    <name evidence="3" type="ORF">ECC02_000912</name>
</gene>
<dbReference type="VEuPathDB" id="TriTrypDB:ECC02_000912"/>
<feature type="compositionally biased region" description="Basic and acidic residues" evidence="1">
    <location>
        <begin position="237"/>
        <end position="273"/>
    </location>
</feature>
<reference evidence="3 4" key="1">
    <citation type="journal article" date="2019" name="Genome Biol. Evol.">
        <title>Nanopore Sequencing Significantly Improves Genome Assembly of the Protozoan Parasite Trypanosoma cruzi.</title>
        <authorList>
            <person name="Diaz-Viraque F."/>
            <person name="Pita S."/>
            <person name="Greif G."/>
            <person name="de Souza R.C.M."/>
            <person name="Iraola G."/>
            <person name="Robello C."/>
        </authorList>
    </citation>
    <scope>NUCLEOTIDE SEQUENCE [LARGE SCALE GENOMIC DNA]</scope>
    <source>
        <strain evidence="3 4">Berenice</strain>
    </source>
</reference>
<name>A0A7J6YHM2_TRYCR</name>